<keyword evidence="2" id="KW-0732">Signal</keyword>
<evidence type="ECO:0000256" key="1">
    <source>
        <dbReference type="SAM" id="MobiDB-lite"/>
    </source>
</evidence>
<accession>A0ABV7G9U6</accession>
<evidence type="ECO:0000313" key="3">
    <source>
        <dbReference type="EMBL" id="MFC3137251.1"/>
    </source>
</evidence>
<dbReference type="Proteomes" id="UP001595621">
    <property type="component" value="Unassembled WGS sequence"/>
</dbReference>
<comment type="caution">
    <text evidence="3">The sequence shown here is derived from an EMBL/GenBank/DDBJ whole genome shotgun (WGS) entry which is preliminary data.</text>
</comment>
<feature type="region of interest" description="Disordered" evidence="1">
    <location>
        <begin position="127"/>
        <end position="146"/>
    </location>
</feature>
<keyword evidence="4" id="KW-1185">Reference proteome</keyword>
<evidence type="ECO:0000313" key="4">
    <source>
        <dbReference type="Proteomes" id="UP001595621"/>
    </source>
</evidence>
<sequence length="146" mass="15138">MKITLAFASIAILGLTCGCATNGVNMPLVFGQSHTVGVSMSGTTADQGVDLTVGYKDKDIAIVPVTVKQANGDSTLIKSTAENHQDALSVLGQFELNTDAKQAEVGLGKFFATGLAAKKLADGFAHKMGLPKKTQQPQPSTTGNEE</sequence>
<name>A0ABV7G9U6_9GAMM</name>
<feature type="signal peptide" evidence="2">
    <location>
        <begin position="1"/>
        <end position="20"/>
    </location>
</feature>
<dbReference type="EMBL" id="JBHRTD010000006">
    <property type="protein sequence ID" value="MFC3137251.1"/>
    <property type="molecule type" value="Genomic_DNA"/>
</dbReference>
<organism evidence="3 4">
    <name type="scientific">Shewanella submarina</name>
    <dbReference type="NCBI Taxonomy" id="2016376"/>
    <lineage>
        <taxon>Bacteria</taxon>
        <taxon>Pseudomonadati</taxon>
        <taxon>Pseudomonadota</taxon>
        <taxon>Gammaproteobacteria</taxon>
        <taxon>Alteromonadales</taxon>
        <taxon>Shewanellaceae</taxon>
        <taxon>Shewanella</taxon>
    </lineage>
</organism>
<gene>
    <name evidence="3" type="ORF">ACFOE0_03515</name>
</gene>
<feature type="compositionally biased region" description="Polar residues" evidence="1">
    <location>
        <begin position="133"/>
        <end position="146"/>
    </location>
</feature>
<protein>
    <submittedName>
        <fullName evidence="3">Uncharacterized protein</fullName>
    </submittedName>
</protein>
<feature type="chain" id="PRO_5047066889" evidence="2">
    <location>
        <begin position="21"/>
        <end position="146"/>
    </location>
</feature>
<dbReference type="PROSITE" id="PS51257">
    <property type="entry name" value="PROKAR_LIPOPROTEIN"/>
    <property type="match status" value="1"/>
</dbReference>
<dbReference type="RefSeq" id="WP_248935430.1">
    <property type="nucleotide sequence ID" value="NZ_JAKILF010000002.1"/>
</dbReference>
<proteinExistence type="predicted"/>
<evidence type="ECO:0000256" key="2">
    <source>
        <dbReference type="SAM" id="SignalP"/>
    </source>
</evidence>
<reference evidence="4" key="1">
    <citation type="journal article" date="2019" name="Int. J. Syst. Evol. Microbiol.">
        <title>The Global Catalogue of Microorganisms (GCM) 10K type strain sequencing project: providing services to taxonomists for standard genome sequencing and annotation.</title>
        <authorList>
            <consortium name="The Broad Institute Genomics Platform"/>
            <consortium name="The Broad Institute Genome Sequencing Center for Infectious Disease"/>
            <person name="Wu L."/>
            <person name="Ma J."/>
        </authorList>
    </citation>
    <scope>NUCLEOTIDE SEQUENCE [LARGE SCALE GENOMIC DNA]</scope>
    <source>
        <strain evidence="4">KCTC 52277</strain>
    </source>
</reference>